<dbReference type="Pfam" id="PF00067">
    <property type="entry name" value="p450"/>
    <property type="match status" value="1"/>
</dbReference>
<dbReference type="SUPFAM" id="SSF48264">
    <property type="entry name" value="Cytochrome P450"/>
    <property type="match status" value="1"/>
</dbReference>
<dbReference type="InterPro" id="IPR002397">
    <property type="entry name" value="Cyt_P450_B"/>
</dbReference>
<keyword evidence="7" id="KW-0503">Monooxygenase</keyword>
<dbReference type="PANTHER" id="PTHR46696:SF4">
    <property type="entry name" value="BIOTIN BIOSYNTHESIS CYTOCHROME P450"/>
    <property type="match status" value="1"/>
</dbReference>
<dbReference type="CDD" id="cd20625">
    <property type="entry name" value="CYP164-like"/>
    <property type="match status" value="1"/>
</dbReference>
<evidence type="ECO:0000256" key="7">
    <source>
        <dbReference type="ARBA" id="ARBA00023033"/>
    </source>
</evidence>
<dbReference type="InterPro" id="IPR036396">
    <property type="entry name" value="Cyt_P450_sf"/>
</dbReference>
<dbReference type="PANTHER" id="PTHR46696">
    <property type="entry name" value="P450, PUTATIVE (EUROFUNG)-RELATED"/>
    <property type="match status" value="1"/>
</dbReference>
<evidence type="ECO:0000256" key="5">
    <source>
        <dbReference type="ARBA" id="ARBA00023002"/>
    </source>
</evidence>
<dbReference type="FunFam" id="1.10.630.10:FF:000018">
    <property type="entry name" value="Cytochrome P450 monooxygenase"/>
    <property type="match status" value="1"/>
</dbReference>
<dbReference type="GO" id="GO:0020037">
    <property type="term" value="F:heme binding"/>
    <property type="evidence" value="ECO:0007669"/>
    <property type="project" value="InterPro"/>
</dbReference>
<dbReference type="PRINTS" id="PR00359">
    <property type="entry name" value="BP450"/>
</dbReference>
<evidence type="ECO:0000313" key="8">
    <source>
        <dbReference type="EMBL" id="OHU58016.1"/>
    </source>
</evidence>
<evidence type="ECO:0000256" key="6">
    <source>
        <dbReference type="ARBA" id="ARBA00023004"/>
    </source>
</evidence>
<keyword evidence="3" id="KW-0349">Heme</keyword>
<dbReference type="GO" id="GO:0006707">
    <property type="term" value="P:cholesterol catabolic process"/>
    <property type="evidence" value="ECO:0007669"/>
    <property type="project" value="TreeGrafter"/>
</dbReference>
<keyword evidence="4" id="KW-0479">Metal-binding</keyword>
<evidence type="ECO:0000256" key="2">
    <source>
        <dbReference type="ARBA" id="ARBA00010617"/>
    </source>
</evidence>
<proteinExistence type="inferred from homology"/>
<evidence type="ECO:0000313" key="9">
    <source>
        <dbReference type="Proteomes" id="UP000180043"/>
    </source>
</evidence>
<evidence type="ECO:0000256" key="1">
    <source>
        <dbReference type="ARBA" id="ARBA00001971"/>
    </source>
</evidence>
<dbReference type="GO" id="GO:0005506">
    <property type="term" value="F:iron ion binding"/>
    <property type="evidence" value="ECO:0007669"/>
    <property type="project" value="InterPro"/>
</dbReference>
<dbReference type="RefSeq" id="WP_057969300.1">
    <property type="nucleotide sequence ID" value="NZ_MLII01000030.1"/>
</dbReference>
<dbReference type="GO" id="GO:0036199">
    <property type="term" value="F:cholest-4-en-3-one 26-monooxygenase activity"/>
    <property type="evidence" value="ECO:0007669"/>
    <property type="project" value="TreeGrafter"/>
</dbReference>
<dbReference type="EMBL" id="MLIQ01000013">
    <property type="protein sequence ID" value="OHU58016.1"/>
    <property type="molecule type" value="Genomic_DNA"/>
</dbReference>
<gene>
    <name evidence="8" type="ORF">BKG82_10340</name>
</gene>
<dbReference type="InterPro" id="IPR001128">
    <property type="entry name" value="Cyt_P450"/>
</dbReference>
<keyword evidence="5" id="KW-0560">Oxidoreductase</keyword>
<dbReference type="Proteomes" id="UP000180043">
    <property type="component" value="Unassembled WGS sequence"/>
</dbReference>
<evidence type="ECO:0000256" key="4">
    <source>
        <dbReference type="ARBA" id="ARBA00022723"/>
    </source>
</evidence>
<accession>A0A1S1LS50</accession>
<comment type="similarity">
    <text evidence="2">Belongs to the cytochrome P450 family.</text>
</comment>
<protein>
    <submittedName>
        <fullName evidence="8">Cytochrome</fullName>
    </submittedName>
</protein>
<evidence type="ECO:0000256" key="3">
    <source>
        <dbReference type="ARBA" id="ARBA00022617"/>
    </source>
</evidence>
<comment type="caution">
    <text evidence="8">The sequence shown here is derived from an EMBL/GenBank/DDBJ whole genome shotgun (WGS) entry which is preliminary data.</text>
</comment>
<name>A0A1S1LS50_MYCCH</name>
<reference evidence="8 9" key="1">
    <citation type="submission" date="2016-10" db="EMBL/GenBank/DDBJ databases">
        <title>Evaluation of Human, Veterinary and Environmental Mycobacterium chelonae Isolates by Core Genome Phylogenomic Analysis, Targeted Gene Comparison, and Anti-microbial Susceptibility Patterns: A Tale of Mistaken Identities.</title>
        <authorList>
            <person name="Fogelson S.B."/>
            <person name="Camus A.C."/>
            <person name="Lorenz W."/>
            <person name="Vasireddy R."/>
            <person name="Vasireddy S."/>
            <person name="Smith T."/>
            <person name="Brown-Elliott B.A."/>
            <person name="Wallace R.J.Jr."/>
            <person name="Hasan N.A."/>
            <person name="Reischl U."/>
            <person name="Sanchez S."/>
        </authorList>
    </citation>
    <scope>NUCLEOTIDE SEQUENCE [LARGE SCALE GENOMIC DNA]</scope>
    <source>
        <strain evidence="8 9">15515</strain>
    </source>
</reference>
<sequence length="429" mass="47493">MHDRIKQRTHWAVTHGMARAYLKVAARRGEPVAQLGIDTAQAASIYAIIDKIRGRGRMSQAGDGWITADAQIVRTIFRDNRFVTFKPEHRSSSPIIQRLAAWSDPQLLNPAEPPSILITDPPDHGRLRRLVAAPFTPRAIEALRGRIQDVTNGHLDALEQHPHPDLIPDFTAKIPIAVIGEMIAVPPQDYSLLYTAMNRAIQLIATTAPSWRQYQDGTAALREIDEYLEKHVARLRREGTESELATGLLDSDLSHFELKMFFAVFLGAGFVTTTHLMGKAILALLRHPEQLAALRADPSLWPNAVEELMRYDTSNQWSARVATETVEIEGHTIEAGQSALLLLGGANRDPAVFENPDVFDITRPNARENITLGTGIHVCLGQVLARVELHTALQSLFERFPGLALAGEPEYFDGMGIHGLRSLPVTLGR</sequence>
<organism evidence="8 9">
    <name type="scientific">Mycobacteroides chelonae</name>
    <name type="common">Mycobacterium chelonae</name>
    <dbReference type="NCBI Taxonomy" id="1774"/>
    <lineage>
        <taxon>Bacteria</taxon>
        <taxon>Bacillati</taxon>
        <taxon>Actinomycetota</taxon>
        <taxon>Actinomycetes</taxon>
        <taxon>Mycobacteriales</taxon>
        <taxon>Mycobacteriaceae</taxon>
        <taxon>Mycobacteroides</taxon>
    </lineage>
</organism>
<dbReference type="Gene3D" id="1.10.630.10">
    <property type="entry name" value="Cytochrome P450"/>
    <property type="match status" value="1"/>
</dbReference>
<dbReference type="AlphaFoldDB" id="A0A1S1LS50"/>
<dbReference type="GO" id="GO:0008395">
    <property type="term" value="F:steroid hydroxylase activity"/>
    <property type="evidence" value="ECO:0007669"/>
    <property type="project" value="TreeGrafter"/>
</dbReference>
<keyword evidence="6" id="KW-0408">Iron</keyword>
<comment type="cofactor">
    <cofactor evidence="1">
        <name>heme</name>
        <dbReference type="ChEBI" id="CHEBI:30413"/>
    </cofactor>
</comment>